<sequence>MASVLTSFLIGIGLDTTEFTRGQQNVTSGLDTIKARALLLGSVVAGAFGMAKLGGDFAEATDRLGKFGQTFGLAADDVAGFGRAIQANGGEFESAMSQLEQIEKWRAAFKIGDTSWFKAAGIAGVDYNAIITSSDALQALLAQADKFKAASPQMRINMMNVLGIDPATLRLLSQGREGAADLIGKYKAMRPVTEEATKASADYNRELLNLKTNMGALTDQLAMKVLPLLNTLLDIANSTPEVAVKKITKEFLTDESGKAVMGQRAAPIDPKVLAAGRKKGDNGAFPLAKGYNWIAESMGWSKINLDAGDGPAFIQPSMPTGPAVMPQPAATRQSAQTEALQKAQANTSANQQPIIVHTHLNLDGREIDNRIVEVSQRGHKATLDDVKSTTSR</sequence>
<reference evidence="2" key="1">
    <citation type="journal article" date="2009" name="Environ. Microbiol. Rep.">
        <title>Isolation and genomic characterization of the first phage infecting Iodobacteria: ?PLPE, a myovirus having a novel set of features.</title>
        <authorList>
            <person name="Leblanc C."/>
            <person name="Caumont-Sarcos A."/>
            <person name="Comeau A.M."/>
            <person name="Krisch H.M."/>
        </authorList>
    </citation>
    <scope>NUCLEOTIDE SEQUENCE [LARGE SCALE GENOMIC DNA]</scope>
</reference>
<accession>B5AX74</accession>
<name>B5AX74_9CAUD</name>
<evidence type="ECO:0000313" key="2">
    <source>
        <dbReference type="Proteomes" id="UP000001862"/>
    </source>
</evidence>
<dbReference type="EMBL" id="EU876853">
    <property type="protein sequence ID" value="ACG60377.1"/>
    <property type="molecule type" value="Genomic_DNA"/>
</dbReference>
<dbReference type="GeneID" id="6779491"/>
<gene>
    <name evidence="1" type="ORF">phiPLPE_55</name>
</gene>
<dbReference type="KEGG" id="vg:6779491"/>
<proteinExistence type="predicted"/>
<organism evidence="1 2">
    <name type="scientific">Iodobacter phage PhiPLPE</name>
    <dbReference type="NCBI Taxonomy" id="551895"/>
    <lineage>
        <taxon>Viruses</taxon>
        <taxon>Duplodnaviria</taxon>
        <taxon>Heunggongvirae</taxon>
        <taxon>Uroviricota</taxon>
        <taxon>Caudoviricetes</taxon>
        <taxon>Iodovirus</taxon>
        <taxon>Iodovirus PLPE</taxon>
    </lineage>
</organism>
<evidence type="ECO:0000313" key="1">
    <source>
        <dbReference type="EMBL" id="ACG60377.1"/>
    </source>
</evidence>
<protein>
    <submittedName>
        <fullName evidence="1">Gp55 putative tail-fiber/lysozyme protein</fullName>
    </submittedName>
</protein>
<keyword evidence="2" id="KW-1185">Reference proteome</keyword>
<dbReference type="RefSeq" id="YP_002128489.1">
    <property type="nucleotide sequence ID" value="NC_011142.1"/>
</dbReference>
<dbReference type="Proteomes" id="UP000001862">
    <property type="component" value="Segment"/>
</dbReference>